<gene>
    <name evidence="1" type="ORF">BKG93_06635</name>
</gene>
<proteinExistence type="predicted"/>
<comment type="caution">
    <text evidence="1">The sequence shown here is derived from an EMBL/GenBank/DDBJ whole genome shotgun (WGS) entry which is preliminary data.</text>
</comment>
<organism evidence="1 2">
    <name type="scientific">Rodentibacter ratti</name>
    <dbReference type="NCBI Taxonomy" id="1906745"/>
    <lineage>
        <taxon>Bacteria</taxon>
        <taxon>Pseudomonadati</taxon>
        <taxon>Pseudomonadota</taxon>
        <taxon>Gammaproteobacteria</taxon>
        <taxon>Pasteurellales</taxon>
        <taxon>Pasteurellaceae</taxon>
        <taxon>Rodentibacter</taxon>
    </lineage>
</organism>
<reference evidence="1 2" key="1">
    <citation type="submission" date="2016-10" db="EMBL/GenBank/DDBJ databases">
        <title>Rodentibacter gen. nov. and new species.</title>
        <authorList>
            <person name="Christensen H."/>
        </authorList>
    </citation>
    <scope>NUCLEOTIDE SEQUENCE [LARGE SCALE GENOMIC DNA]</scope>
    <source>
        <strain evidence="1 2">Ppn157</strain>
    </source>
</reference>
<dbReference type="RefSeq" id="WP_077476286.1">
    <property type="nucleotide sequence ID" value="NZ_MLAH01000035.1"/>
</dbReference>
<sequence length="134" mass="14773">MALKTKEITIEKGRDAGVRLIITEMPVVKADKWATKVLIALMNAGVEVPDVKMGMLGITTMLLSSLQNVDAEKAIPLLDELLDCVQIIPEGGSPRKLDLSMNDVQDFTTLWVLRKEALMLHLDFLQLANTQISA</sequence>
<dbReference type="AlphaFoldDB" id="A0A1V3L468"/>
<dbReference type="Proteomes" id="UP000189549">
    <property type="component" value="Unassembled WGS sequence"/>
</dbReference>
<protein>
    <submittedName>
        <fullName evidence="1">Uncharacterized protein</fullName>
    </submittedName>
</protein>
<accession>A0A1V3L468</accession>
<name>A0A1V3L468_9PAST</name>
<dbReference type="EMBL" id="MLAH01000035">
    <property type="protein sequence ID" value="OOF84635.1"/>
    <property type="molecule type" value="Genomic_DNA"/>
</dbReference>
<evidence type="ECO:0000313" key="2">
    <source>
        <dbReference type="Proteomes" id="UP000189549"/>
    </source>
</evidence>
<evidence type="ECO:0000313" key="1">
    <source>
        <dbReference type="EMBL" id="OOF84635.1"/>
    </source>
</evidence>